<accession>A0AAW8VTG1</accession>
<protein>
    <submittedName>
        <fullName evidence="1">Uncharacterized protein</fullName>
    </submittedName>
</protein>
<organism evidence="1 2">
    <name type="scientific">Lactiplantibacillus pentosus</name>
    <name type="common">Lactobacillus pentosus</name>
    <dbReference type="NCBI Taxonomy" id="1589"/>
    <lineage>
        <taxon>Bacteria</taxon>
        <taxon>Bacillati</taxon>
        <taxon>Bacillota</taxon>
        <taxon>Bacilli</taxon>
        <taxon>Lactobacillales</taxon>
        <taxon>Lactobacillaceae</taxon>
        <taxon>Lactiplantibacillus</taxon>
    </lineage>
</organism>
<reference evidence="1" key="1">
    <citation type="submission" date="2023-08" db="EMBL/GenBank/DDBJ databases">
        <authorList>
            <person name="Page C.A."/>
            <person name="Perez-Diaz I.M."/>
        </authorList>
    </citation>
    <scope>NUCLEOTIDE SEQUENCE</scope>
    <source>
        <strain evidence="1">7.8.46</strain>
    </source>
</reference>
<dbReference type="Proteomes" id="UP001267003">
    <property type="component" value="Unassembled WGS sequence"/>
</dbReference>
<name>A0AAW8VTG1_LACPE</name>
<sequence>MVTEPLTKRQGADSRLAPAMKILIAVSVSEPQFAVVWEAADKASDVEIAQAAVVLGLLDESVP</sequence>
<dbReference type="RefSeq" id="WP_105920152.1">
    <property type="nucleotide sequence ID" value="NZ_JAGXBR010000001.1"/>
</dbReference>
<proteinExistence type="predicted"/>
<evidence type="ECO:0000313" key="1">
    <source>
        <dbReference type="EMBL" id="MDT6989983.1"/>
    </source>
</evidence>
<dbReference type="AlphaFoldDB" id="A0AAW8VTG1"/>
<dbReference type="EMBL" id="JAVLAQ010000001">
    <property type="protein sequence ID" value="MDT6989983.1"/>
    <property type="molecule type" value="Genomic_DNA"/>
</dbReference>
<gene>
    <name evidence="1" type="ORF">RI536_07670</name>
</gene>
<evidence type="ECO:0000313" key="2">
    <source>
        <dbReference type="Proteomes" id="UP001267003"/>
    </source>
</evidence>
<comment type="caution">
    <text evidence="1">The sequence shown here is derived from an EMBL/GenBank/DDBJ whole genome shotgun (WGS) entry which is preliminary data.</text>
</comment>